<dbReference type="Proteomes" id="UP000266723">
    <property type="component" value="Unassembled WGS sequence"/>
</dbReference>
<keyword evidence="2" id="KW-1185">Reference proteome</keyword>
<organism evidence="1 2">
    <name type="scientific">Brassica cretica</name>
    <name type="common">Mustard</name>
    <dbReference type="NCBI Taxonomy" id="69181"/>
    <lineage>
        <taxon>Eukaryota</taxon>
        <taxon>Viridiplantae</taxon>
        <taxon>Streptophyta</taxon>
        <taxon>Embryophyta</taxon>
        <taxon>Tracheophyta</taxon>
        <taxon>Spermatophyta</taxon>
        <taxon>Magnoliopsida</taxon>
        <taxon>eudicotyledons</taxon>
        <taxon>Gunneridae</taxon>
        <taxon>Pentapetalae</taxon>
        <taxon>rosids</taxon>
        <taxon>malvids</taxon>
        <taxon>Brassicales</taxon>
        <taxon>Brassicaceae</taxon>
        <taxon>Brassiceae</taxon>
        <taxon>Brassica</taxon>
    </lineage>
</organism>
<evidence type="ECO:0000313" key="2">
    <source>
        <dbReference type="Proteomes" id="UP000266723"/>
    </source>
</evidence>
<comment type="caution">
    <text evidence="1">The sequence shown here is derived from an EMBL/GenBank/DDBJ whole genome shotgun (WGS) entry which is preliminary data.</text>
</comment>
<reference evidence="1 2" key="1">
    <citation type="journal article" date="2020" name="BMC Genomics">
        <title>Intraspecific diversification of the crop wild relative Brassica cretica Lam. using demographic model selection.</title>
        <authorList>
            <person name="Kioukis A."/>
            <person name="Michalopoulou V.A."/>
            <person name="Briers L."/>
            <person name="Pirintsos S."/>
            <person name="Studholme D.J."/>
            <person name="Pavlidis P."/>
            <person name="Sarris P.F."/>
        </authorList>
    </citation>
    <scope>NUCLEOTIDE SEQUENCE [LARGE SCALE GENOMIC DNA]</scope>
    <source>
        <strain evidence="2">cv. PFS-1207/04</strain>
    </source>
</reference>
<gene>
    <name evidence="1" type="ORF">DY000_02046319</name>
</gene>
<sequence length="242" mass="27270">MVELDGHPWISGHIDQISDFRVDEVPVYEGFFESGFRDRVPSLVAKVSEALEISHGQLNPPPSWRTLIALQNLGDLQGLTIEVAEVLHSYTITQLNGGERRYHLHPRGRELPVQEIAKKNRKRVPAFDGRWTEKFAFMYLLGFSPVWCTAGGEDDQARIETPHRESLAEMYWCRALDNMSGSKGEEGLAEYKRALEVMSVKKPASKKAALTKNDDEVRFIKSNKRQAATALASSTKKKSRAS</sequence>
<accession>A0ABQ7EX05</accession>
<dbReference type="EMBL" id="QGKV02000297">
    <property type="protein sequence ID" value="KAF3607606.1"/>
    <property type="molecule type" value="Genomic_DNA"/>
</dbReference>
<proteinExistence type="predicted"/>
<protein>
    <submittedName>
        <fullName evidence="1">Uncharacterized protein</fullName>
    </submittedName>
</protein>
<name>A0ABQ7EX05_BRACR</name>
<evidence type="ECO:0000313" key="1">
    <source>
        <dbReference type="EMBL" id="KAF3607606.1"/>
    </source>
</evidence>